<gene>
    <name evidence="11" type="primary">nhaC</name>
    <name evidence="11" type="ORF">ACFODW_10230</name>
</gene>
<dbReference type="PANTHER" id="PTHR33451">
    <property type="entry name" value="MALATE-2H(+)/NA(+)-LACTATE ANTIPORTER"/>
    <property type="match status" value="1"/>
</dbReference>
<evidence type="ECO:0000256" key="9">
    <source>
        <dbReference type="SAM" id="Phobius"/>
    </source>
</evidence>
<dbReference type="EMBL" id="JBHRRZ010000016">
    <property type="protein sequence ID" value="MFC2948713.1"/>
    <property type="molecule type" value="Genomic_DNA"/>
</dbReference>
<dbReference type="RefSeq" id="WP_390306015.1">
    <property type="nucleotide sequence ID" value="NZ_JBHRRZ010000016.1"/>
</dbReference>
<feature type="transmembrane region" description="Helical" evidence="9">
    <location>
        <begin position="80"/>
        <end position="106"/>
    </location>
</feature>
<protein>
    <submittedName>
        <fullName evidence="11">Na+/H+ antiporter NhaC</fullName>
    </submittedName>
</protein>
<dbReference type="InterPro" id="IPR018461">
    <property type="entry name" value="Na/H_Antiport_NhaC-like_C"/>
</dbReference>
<comment type="similarity">
    <text evidence="8">Belongs to the NhaC Na(+)/H(+) (TC 2.A.35) antiporter family.</text>
</comment>
<comment type="subcellular location">
    <subcellularLocation>
        <location evidence="1">Cell membrane</location>
        <topology evidence="1">Multi-pass membrane protein</topology>
    </subcellularLocation>
</comment>
<evidence type="ECO:0000256" key="3">
    <source>
        <dbReference type="ARBA" id="ARBA00022449"/>
    </source>
</evidence>
<accession>A0ABV7A770</accession>
<feature type="transmembrane region" description="Helical" evidence="9">
    <location>
        <begin position="16"/>
        <end position="35"/>
    </location>
</feature>
<evidence type="ECO:0000256" key="1">
    <source>
        <dbReference type="ARBA" id="ARBA00004651"/>
    </source>
</evidence>
<evidence type="ECO:0000256" key="8">
    <source>
        <dbReference type="ARBA" id="ARBA00038435"/>
    </source>
</evidence>
<keyword evidence="3" id="KW-0050">Antiport</keyword>
<organism evidence="11 12">
    <name type="scientific">Virgibacillus sediminis</name>
    <dbReference type="NCBI Taxonomy" id="202260"/>
    <lineage>
        <taxon>Bacteria</taxon>
        <taxon>Bacillati</taxon>
        <taxon>Bacillota</taxon>
        <taxon>Bacilli</taxon>
        <taxon>Bacillales</taxon>
        <taxon>Bacillaceae</taxon>
        <taxon>Virgibacillus</taxon>
    </lineage>
</organism>
<keyword evidence="6 9" id="KW-1133">Transmembrane helix</keyword>
<feature type="domain" description="Na+/H+ antiporter NhaC-like C-terminal" evidence="10">
    <location>
        <begin position="164"/>
        <end position="457"/>
    </location>
</feature>
<evidence type="ECO:0000256" key="5">
    <source>
        <dbReference type="ARBA" id="ARBA00022692"/>
    </source>
</evidence>
<keyword evidence="7 9" id="KW-0472">Membrane</keyword>
<feature type="transmembrane region" description="Helical" evidence="9">
    <location>
        <begin position="355"/>
        <end position="377"/>
    </location>
</feature>
<evidence type="ECO:0000256" key="4">
    <source>
        <dbReference type="ARBA" id="ARBA00022475"/>
    </source>
</evidence>
<keyword evidence="5 9" id="KW-0812">Transmembrane</keyword>
<keyword evidence="4" id="KW-1003">Cell membrane</keyword>
<keyword evidence="12" id="KW-1185">Reference proteome</keyword>
<feature type="transmembrane region" description="Helical" evidence="9">
    <location>
        <begin position="41"/>
        <end position="59"/>
    </location>
</feature>
<proteinExistence type="inferred from homology"/>
<dbReference type="PANTHER" id="PTHR33451:SF3">
    <property type="entry name" value="MALATE-2H(+)_NA(+)-LACTATE ANTIPORTER"/>
    <property type="match status" value="1"/>
</dbReference>
<feature type="transmembrane region" description="Helical" evidence="9">
    <location>
        <begin position="265"/>
        <end position="293"/>
    </location>
</feature>
<feature type="transmembrane region" description="Helical" evidence="9">
    <location>
        <begin position="435"/>
        <end position="460"/>
    </location>
</feature>
<feature type="transmembrane region" description="Helical" evidence="9">
    <location>
        <begin position="196"/>
        <end position="218"/>
    </location>
</feature>
<evidence type="ECO:0000256" key="7">
    <source>
        <dbReference type="ARBA" id="ARBA00023136"/>
    </source>
</evidence>
<sequence length="505" mass="53784">MDSDDRRNISKPSFRYALSMLLVVIAIISVGLVAFEAPIQILMFISILAIIPFMMGLGFTYKQVEKSMTRSMSRALQPGLILLTVGILIGAWMASGTVPTLVYYGINAISPQFFLLTALIFCSLVSLAIGSAWGTIGTAGIALMGVGATIGVPAGMTAGAIVSGAYFGDKMSPLSDTTNLTPTVTGGELFTHIKHLLWTTVPAYIISAAIFTFLGLRYQASSVNAESVNQLTGYLAKHFNLGLVPLIPMIVLVTLLVLKKPALPAIFIGTAVGGLVAVFYQGFTFSGIIGLFYNGYTLESGIEMVDNLLMRGGLTSMLPLIVLFLFALGLGGMLSEAGVLETLIASFAEKIQSTGMTVFATILVSYSTLAIGGSIYFSTVMTGTLMRPIYDRLNLEPENLSRVIEDTATQGGPLVPWTGAGIFAAGALGVPVSTYLPFCFLAFITPLVSLFYGVTGLTMTESKGEKNQQRKKISTNNIGKNLTTKPGNKAVTDYVNAWSRKDLYS</sequence>
<dbReference type="Pfam" id="PF03553">
    <property type="entry name" value="Na_H_antiporter"/>
    <property type="match status" value="1"/>
</dbReference>
<evidence type="ECO:0000259" key="10">
    <source>
        <dbReference type="Pfam" id="PF03553"/>
    </source>
</evidence>
<feature type="transmembrane region" description="Helical" evidence="9">
    <location>
        <begin position="238"/>
        <end position="258"/>
    </location>
</feature>
<dbReference type="InterPro" id="IPR052180">
    <property type="entry name" value="NhaC_Na-H+_Antiporter"/>
</dbReference>
<reference evidence="12" key="1">
    <citation type="journal article" date="2019" name="Int. J. Syst. Evol. Microbiol.">
        <title>The Global Catalogue of Microorganisms (GCM) 10K type strain sequencing project: providing services to taxonomists for standard genome sequencing and annotation.</title>
        <authorList>
            <consortium name="The Broad Institute Genomics Platform"/>
            <consortium name="The Broad Institute Genome Sequencing Center for Infectious Disease"/>
            <person name="Wu L."/>
            <person name="Ma J."/>
        </authorList>
    </citation>
    <scope>NUCLEOTIDE SEQUENCE [LARGE SCALE GENOMIC DNA]</scope>
    <source>
        <strain evidence="12">KCTC 13193</strain>
    </source>
</reference>
<evidence type="ECO:0000256" key="6">
    <source>
        <dbReference type="ARBA" id="ARBA00022989"/>
    </source>
</evidence>
<evidence type="ECO:0000313" key="11">
    <source>
        <dbReference type="EMBL" id="MFC2948713.1"/>
    </source>
</evidence>
<feature type="transmembrane region" description="Helical" evidence="9">
    <location>
        <begin position="313"/>
        <end position="334"/>
    </location>
</feature>
<evidence type="ECO:0000313" key="12">
    <source>
        <dbReference type="Proteomes" id="UP001595387"/>
    </source>
</evidence>
<name>A0ABV7A770_9BACI</name>
<comment type="caution">
    <text evidence="11">The sequence shown here is derived from an EMBL/GenBank/DDBJ whole genome shotgun (WGS) entry which is preliminary data.</text>
</comment>
<dbReference type="InterPro" id="IPR004770">
    <property type="entry name" value="Na/H_antiport_NhaC"/>
</dbReference>
<dbReference type="Proteomes" id="UP001595387">
    <property type="component" value="Unassembled WGS sequence"/>
</dbReference>
<feature type="transmembrane region" description="Helical" evidence="9">
    <location>
        <begin position="112"/>
        <end position="134"/>
    </location>
</feature>
<keyword evidence="2" id="KW-0813">Transport</keyword>
<evidence type="ECO:0000256" key="2">
    <source>
        <dbReference type="ARBA" id="ARBA00022448"/>
    </source>
</evidence>
<dbReference type="NCBIfam" id="TIGR00931">
    <property type="entry name" value="antiport_nhaC"/>
    <property type="match status" value="1"/>
</dbReference>